<name>A0ABT9I7V9_9ACTN</name>
<evidence type="ECO:0000313" key="3">
    <source>
        <dbReference type="Proteomes" id="UP001233673"/>
    </source>
</evidence>
<dbReference type="PANTHER" id="PTHR40053:SF1">
    <property type="entry name" value="SPORULATION-CONTROL PROTEIN SPO0M"/>
    <property type="match status" value="1"/>
</dbReference>
<dbReference type="InterPro" id="IPR009776">
    <property type="entry name" value="Spore_0_M"/>
</dbReference>
<evidence type="ECO:0000256" key="1">
    <source>
        <dbReference type="SAM" id="MobiDB-lite"/>
    </source>
</evidence>
<gene>
    <name evidence="2" type="ORF">QOZ88_03235</name>
</gene>
<feature type="region of interest" description="Disordered" evidence="1">
    <location>
        <begin position="253"/>
        <end position="277"/>
    </location>
</feature>
<comment type="caution">
    <text evidence="2">The sequence shown here is derived from an EMBL/GenBank/DDBJ whole genome shotgun (WGS) entry which is preliminary data.</text>
</comment>
<dbReference type="Proteomes" id="UP001233673">
    <property type="component" value="Unassembled WGS sequence"/>
</dbReference>
<keyword evidence="3" id="KW-1185">Reference proteome</keyword>
<reference evidence="3" key="1">
    <citation type="submission" date="2023-05" db="EMBL/GenBank/DDBJ databases">
        <title>Draft genome of Pseudofrankia sp. BMG5.37.</title>
        <authorList>
            <person name="Gtari M."/>
            <person name="Ghodhbane F."/>
            <person name="Sbissi I."/>
        </authorList>
    </citation>
    <scope>NUCLEOTIDE SEQUENCE [LARGE SCALE GENOMIC DNA]</scope>
    <source>
        <strain evidence="3">BMG 814</strain>
    </source>
</reference>
<evidence type="ECO:0000313" key="2">
    <source>
        <dbReference type="EMBL" id="MDP5181639.1"/>
    </source>
</evidence>
<organism evidence="2 3">
    <name type="scientific">Blastococcus carthaginiensis</name>
    <dbReference type="NCBI Taxonomy" id="3050034"/>
    <lineage>
        <taxon>Bacteria</taxon>
        <taxon>Bacillati</taxon>
        <taxon>Actinomycetota</taxon>
        <taxon>Actinomycetes</taxon>
        <taxon>Geodermatophilales</taxon>
        <taxon>Geodermatophilaceae</taxon>
        <taxon>Blastococcus</taxon>
    </lineage>
</organism>
<dbReference type="PANTHER" id="PTHR40053">
    <property type="entry name" value="SPORULATION-CONTROL PROTEIN SPO0M"/>
    <property type="match status" value="1"/>
</dbReference>
<proteinExistence type="predicted"/>
<accession>A0ABT9I7V9</accession>
<dbReference type="Pfam" id="PF07070">
    <property type="entry name" value="Spo0M"/>
    <property type="match status" value="1"/>
</dbReference>
<dbReference type="EMBL" id="JASNFN010000002">
    <property type="protein sequence ID" value="MDP5181639.1"/>
    <property type="molecule type" value="Genomic_DNA"/>
</dbReference>
<sequence>MAFKKLMARLGAGNAQVETVLVSPDTTPGGTVAGTVTVTGGSVAQQFDRIRVELVATVEVESGDASWREDVTFGAAVVAEGSTIEAGEQRSIPFGFDVPWQCPFTTVGQWHLRGMRVGLRTRVDIPGGVDPGDLDAVHVRPLPVQVAVLEALERLGFSFRGADVEKGRLRGSELPFYQEVEFWPPRELRGRINELEVTFLTDRQGADVVLEVDRRGGLLSEGRDVAGRLRLSHDDTDVAAVAAGLDAAVRQWGARGGGRAPPPPPRPGGGPRVRSGADRRLAALVGGTGPACRVPVRRA</sequence>
<dbReference type="RefSeq" id="WP_305998356.1">
    <property type="nucleotide sequence ID" value="NZ_JASNFN010000002.1"/>
</dbReference>
<protein>
    <submittedName>
        <fullName evidence="2">Sporulation protein</fullName>
    </submittedName>
</protein>